<comment type="caution">
    <text evidence="1">The sequence shown here is derived from an EMBL/GenBank/DDBJ whole genome shotgun (WGS) entry which is preliminary data.</text>
</comment>
<proteinExistence type="predicted"/>
<dbReference type="RefSeq" id="WP_271917204.1">
    <property type="nucleotide sequence ID" value="NZ_JAQNDO010000001.1"/>
</dbReference>
<organism evidence="1 2">
    <name type="scientific">Polyangium mundeleinium</name>
    <dbReference type="NCBI Taxonomy" id="2995306"/>
    <lineage>
        <taxon>Bacteria</taxon>
        <taxon>Pseudomonadati</taxon>
        <taxon>Myxococcota</taxon>
        <taxon>Polyangia</taxon>
        <taxon>Polyangiales</taxon>
        <taxon>Polyangiaceae</taxon>
        <taxon>Polyangium</taxon>
    </lineage>
</organism>
<keyword evidence="2" id="KW-1185">Reference proteome</keyword>
<evidence type="ECO:0000313" key="1">
    <source>
        <dbReference type="EMBL" id="MDC0741875.1"/>
    </source>
</evidence>
<name>A0ABT5EJ81_9BACT</name>
<evidence type="ECO:0000313" key="2">
    <source>
        <dbReference type="Proteomes" id="UP001221411"/>
    </source>
</evidence>
<gene>
    <name evidence="1" type="ORF">POL67_10995</name>
</gene>
<dbReference type="Proteomes" id="UP001221411">
    <property type="component" value="Unassembled WGS sequence"/>
</dbReference>
<reference evidence="1 2" key="1">
    <citation type="submission" date="2022-11" db="EMBL/GenBank/DDBJ databases">
        <title>Minimal conservation of predation-associated metabolite biosynthetic gene clusters underscores biosynthetic potential of Myxococcota including descriptions for ten novel species: Archangium lansinium sp. nov., Myxococcus landrumus sp. nov., Nannocystis bai.</title>
        <authorList>
            <person name="Ahearne A."/>
            <person name="Stevens C."/>
            <person name="Dowd S."/>
        </authorList>
    </citation>
    <scope>NUCLEOTIDE SEQUENCE [LARGE SCALE GENOMIC DNA]</scope>
    <source>
        <strain evidence="1 2">RJM3</strain>
    </source>
</reference>
<protein>
    <submittedName>
        <fullName evidence="1">Uncharacterized protein</fullName>
    </submittedName>
</protein>
<dbReference type="EMBL" id="JAQNDO010000001">
    <property type="protein sequence ID" value="MDC0741875.1"/>
    <property type="molecule type" value="Genomic_DNA"/>
</dbReference>
<accession>A0ABT5EJ81</accession>
<sequence>MSRLSTPATRAEVVATLAIVLLVVGFVVSKPVRRSFSAHPSQDTCAALLDRYVEHIIHAIDEKPPASELVTRKAQARTLASTDPKFARCPTYLTVDEAECAMRANNADEFERCLP</sequence>